<dbReference type="AlphaFoldDB" id="A0A3L7AWC2"/>
<dbReference type="EMBL" id="RCUY01000002">
    <property type="protein sequence ID" value="RLP83830.1"/>
    <property type="molecule type" value="Genomic_DNA"/>
</dbReference>
<name>A0A3L7AWC2_9MICO</name>
<dbReference type="InterPro" id="IPR029063">
    <property type="entry name" value="SAM-dependent_MTases_sf"/>
</dbReference>
<keyword evidence="3" id="KW-1185">Reference proteome</keyword>
<proteinExistence type="predicted"/>
<dbReference type="RefSeq" id="WP_121687486.1">
    <property type="nucleotide sequence ID" value="NZ_RCUY01000002.1"/>
</dbReference>
<keyword evidence="2" id="KW-0489">Methyltransferase</keyword>
<sequence>MDRNELLELLTPEGLRLLDDLAQEPAGADPVARVSRLRAQGHSPALVSAALTQDRLRRKAVGKFGEFAERMLFTQASLEQATRLRVAALHAGRFRALAPTHLIDLGCGIGGDALAAAAIGLRVTAVDRDEVTATLASYNLAPFENADVLNASAEDVDLDPYDAIYLDPARRTSGHSNTTRLTRASDYSPSLDFAFGLAETRAVGIKLGPGFDREDIPEGWEAQWITVDGQVVELGLWSPRLARPGITRAALVLNDAGSHEMTAAADSADVEVREPGEYLYEPDGSVIRARLIGDLARELDAGMLSPGIAYLTGDTAVETPFAARFRILERFTLDEKKLKRELKARGIGTLEVKKRGVDIDPATFRKKMSLSGKNAATLFLTRIDGQHAALLAERA</sequence>
<protein>
    <submittedName>
        <fullName evidence="2">Class I SAM-dependent methyltransferase</fullName>
    </submittedName>
</protein>
<evidence type="ECO:0000313" key="3">
    <source>
        <dbReference type="Proteomes" id="UP000269438"/>
    </source>
</evidence>
<dbReference type="GO" id="GO:0008168">
    <property type="term" value="F:methyltransferase activity"/>
    <property type="evidence" value="ECO:0007669"/>
    <property type="project" value="UniProtKB-KW"/>
</dbReference>
<reference evidence="2 3" key="1">
    <citation type="submission" date="2018-10" db="EMBL/GenBank/DDBJ databases">
        <authorList>
            <person name="Li J."/>
        </authorList>
    </citation>
    <scope>NUCLEOTIDE SEQUENCE [LARGE SCALE GENOMIC DNA]</scope>
    <source>
        <strain evidence="2 3">JCM 11654</strain>
    </source>
</reference>
<comment type="caution">
    <text evidence="2">The sequence shown here is derived from an EMBL/GenBank/DDBJ whole genome shotgun (WGS) entry which is preliminary data.</text>
</comment>
<dbReference type="Pfam" id="PF18096">
    <property type="entry name" value="Thump_like"/>
    <property type="match status" value="1"/>
</dbReference>
<dbReference type="OrthoDB" id="9810570at2"/>
<dbReference type="Gene3D" id="3.40.50.150">
    <property type="entry name" value="Vaccinia Virus protein VP39"/>
    <property type="match status" value="1"/>
</dbReference>
<dbReference type="CDD" id="cd02440">
    <property type="entry name" value="AdoMet_MTases"/>
    <property type="match status" value="1"/>
</dbReference>
<evidence type="ECO:0000313" key="2">
    <source>
        <dbReference type="EMBL" id="RLP83830.1"/>
    </source>
</evidence>
<feature type="domain" description="THUMP-like" evidence="1">
    <location>
        <begin position="323"/>
        <end position="394"/>
    </location>
</feature>
<accession>A0A3L7AWC2</accession>
<dbReference type="GO" id="GO:0032259">
    <property type="term" value="P:methylation"/>
    <property type="evidence" value="ECO:0007669"/>
    <property type="project" value="UniProtKB-KW"/>
</dbReference>
<dbReference type="SUPFAM" id="SSF53335">
    <property type="entry name" value="S-adenosyl-L-methionine-dependent methyltransferases"/>
    <property type="match status" value="1"/>
</dbReference>
<gene>
    <name evidence="2" type="ORF">D9V34_03205</name>
</gene>
<organism evidence="2 3">
    <name type="scientific">Mycetocola lacteus</name>
    <dbReference type="NCBI Taxonomy" id="76637"/>
    <lineage>
        <taxon>Bacteria</taxon>
        <taxon>Bacillati</taxon>
        <taxon>Actinomycetota</taxon>
        <taxon>Actinomycetes</taxon>
        <taxon>Micrococcales</taxon>
        <taxon>Microbacteriaceae</taxon>
        <taxon>Mycetocola</taxon>
    </lineage>
</organism>
<keyword evidence="2" id="KW-0808">Transferase</keyword>
<dbReference type="InterPro" id="IPR041497">
    <property type="entry name" value="Thump-like"/>
</dbReference>
<dbReference type="Proteomes" id="UP000269438">
    <property type="component" value="Unassembled WGS sequence"/>
</dbReference>
<evidence type="ECO:0000259" key="1">
    <source>
        <dbReference type="Pfam" id="PF18096"/>
    </source>
</evidence>